<dbReference type="PANTHER" id="PTHR43640:SF1">
    <property type="entry name" value="THIOREDOXIN-DEPENDENT PEROXIREDOXIN"/>
    <property type="match status" value="1"/>
</dbReference>
<evidence type="ECO:0000313" key="3">
    <source>
        <dbReference type="EMBL" id="BDD08146.1"/>
    </source>
</evidence>
<gene>
    <name evidence="3" type="ORF">FUAX_05780</name>
</gene>
<evidence type="ECO:0000256" key="1">
    <source>
        <dbReference type="SAM" id="SignalP"/>
    </source>
</evidence>
<dbReference type="InterPro" id="IPR013766">
    <property type="entry name" value="Thioredoxin_domain"/>
</dbReference>
<dbReference type="GO" id="GO:0016491">
    <property type="term" value="F:oxidoreductase activity"/>
    <property type="evidence" value="ECO:0007669"/>
    <property type="project" value="InterPro"/>
</dbReference>
<feature type="domain" description="Thioredoxin" evidence="2">
    <location>
        <begin position="25"/>
        <end position="181"/>
    </location>
</feature>
<dbReference type="PROSITE" id="PS51352">
    <property type="entry name" value="THIOREDOXIN_2"/>
    <property type="match status" value="1"/>
</dbReference>
<proteinExistence type="predicted"/>
<dbReference type="EMBL" id="AP025314">
    <property type="protein sequence ID" value="BDD08146.1"/>
    <property type="molecule type" value="Genomic_DNA"/>
</dbReference>
<evidence type="ECO:0000313" key="4">
    <source>
        <dbReference type="Proteomes" id="UP001348817"/>
    </source>
</evidence>
<dbReference type="RefSeq" id="WP_338393423.1">
    <property type="nucleotide sequence ID" value="NZ_AP025314.1"/>
</dbReference>
<dbReference type="Proteomes" id="UP001348817">
    <property type="component" value="Chromosome"/>
</dbReference>
<keyword evidence="1" id="KW-0732">Signal</keyword>
<sequence length="202" mass="22924">MKTKTIHLFLLFMLATVSATWAQGYEIGDKIDDFDLQNVDNRNVSLNSYKGAKGFILVFTCNQCPYSVAYEDRIEALHKKYKPKGFPVVAVNPNTPASDRENLASMKKRHKKKGFTFAYLADQNQEIYAEFGATRTPHVYVLEKRPDGLYVAYIGAIDDNYRSANVAKKHYVQNAVEALLKGERPHVQQTKAIGCTIKKKRI</sequence>
<name>A0AAU9CHB4_9BACT</name>
<dbReference type="InterPro" id="IPR036249">
    <property type="entry name" value="Thioredoxin-like_sf"/>
</dbReference>
<dbReference type="InterPro" id="IPR047262">
    <property type="entry name" value="PRX-like1"/>
</dbReference>
<dbReference type="Pfam" id="PF00578">
    <property type="entry name" value="AhpC-TSA"/>
    <property type="match status" value="1"/>
</dbReference>
<dbReference type="CDD" id="cd02969">
    <property type="entry name" value="PRX_like1"/>
    <property type="match status" value="1"/>
</dbReference>
<dbReference type="PANTHER" id="PTHR43640">
    <property type="entry name" value="OS07G0260300 PROTEIN"/>
    <property type="match status" value="1"/>
</dbReference>
<dbReference type="AlphaFoldDB" id="A0AAU9CHB4"/>
<keyword evidence="4" id="KW-1185">Reference proteome</keyword>
<feature type="signal peptide" evidence="1">
    <location>
        <begin position="1"/>
        <end position="22"/>
    </location>
</feature>
<dbReference type="GO" id="GO:0016209">
    <property type="term" value="F:antioxidant activity"/>
    <property type="evidence" value="ECO:0007669"/>
    <property type="project" value="InterPro"/>
</dbReference>
<dbReference type="Gene3D" id="3.40.30.10">
    <property type="entry name" value="Glutaredoxin"/>
    <property type="match status" value="1"/>
</dbReference>
<protein>
    <recommendedName>
        <fullName evidence="2">Thioredoxin domain-containing protein</fullName>
    </recommendedName>
</protein>
<organism evidence="3 4">
    <name type="scientific">Fulvitalea axinellae</name>
    <dbReference type="NCBI Taxonomy" id="1182444"/>
    <lineage>
        <taxon>Bacteria</taxon>
        <taxon>Pseudomonadati</taxon>
        <taxon>Bacteroidota</taxon>
        <taxon>Cytophagia</taxon>
        <taxon>Cytophagales</taxon>
        <taxon>Persicobacteraceae</taxon>
        <taxon>Fulvitalea</taxon>
    </lineage>
</organism>
<feature type="chain" id="PRO_5043358728" description="Thioredoxin domain-containing protein" evidence="1">
    <location>
        <begin position="23"/>
        <end position="202"/>
    </location>
</feature>
<reference evidence="3 4" key="1">
    <citation type="submission" date="2021-12" db="EMBL/GenBank/DDBJ databases">
        <title>Genome sequencing of bacteria with rrn-lacking chromosome and rrn-plasmid.</title>
        <authorList>
            <person name="Anda M."/>
            <person name="Iwasaki W."/>
        </authorList>
    </citation>
    <scope>NUCLEOTIDE SEQUENCE [LARGE SCALE GENOMIC DNA]</scope>
    <source>
        <strain evidence="3 4">DSM 100852</strain>
    </source>
</reference>
<evidence type="ECO:0000259" key="2">
    <source>
        <dbReference type="PROSITE" id="PS51352"/>
    </source>
</evidence>
<dbReference type="KEGG" id="fax:FUAX_05780"/>
<dbReference type="InterPro" id="IPR000866">
    <property type="entry name" value="AhpC/TSA"/>
</dbReference>
<dbReference type="SUPFAM" id="SSF52833">
    <property type="entry name" value="Thioredoxin-like"/>
    <property type="match status" value="1"/>
</dbReference>
<accession>A0AAU9CHB4</accession>